<dbReference type="Gene3D" id="3.30.1330.120">
    <property type="entry name" value="2-methylcitrate dehydratase PrpD"/>
    <property type="match status" value="1"/>
</dbReference>
<dbReference type="InterPro" id="IPR042188">
    <property type="entry name" value="MmgE/PrpD_sf_2"/>
</dbReference>
<dbReference type="AlphaFoldDB" id="A0A645CER5"/>
<gene>
    <name evidence="3" type="ORF">SDC9_122449</name>
</gene>
<dbReference type="InterPro" id="IPR036148">
    <property type="entry name" value="MmgE/PrpD_sf"/>
</dbReference>
<sequence length="290" mass="31323">MGLTRDQLVDAAGIAFHQAAGNAQAHVDGALTKRMGPGFASYTGVHAARLAHKGVRGARGVLEGVRGFYHQYHGNHYSRELLLDGLGVRYAGPEVSFKPWPSCRGSHAAAQAALTLFKKHGVTMANVESVTVYNGPDDFQLLGAPLEKKQRPTTTVQAQFSNPWVVAVALVDKEVALRHFTPEALERADLREAAQRVRTVADPDLKKSGGGPSPTRVEVRLRDGRTLSETVAYARGEPSNPMSRDEFLQKFMDCAVTGGMPKTSATTWMQQILSLETLSDARAITDGASM</sequence>
<proteinExistence type="predicted"/>
<dbReference type="Pfam" id="PF19305">
    <property type="entry name" value="MmgE_PrpD_C"/>
    <property type="match status" value="1"/>
</dbReference>
<reference evidence="3" key="1">
    <citation type="submission" date="2019-08" db="EMBL/GenBank/DDBJ databases">
        <authorList>
            <person name="Kucharzyk K."/>
            <person name="Murdoch R.W."/>
            <person name="Higgins S."/>
            <person name="Loffler F."/>
        </authorList>
    </citation>
    <scope>NUCLEOTIDE SEQUENCE</scope>
</reference>
<accession>A0A645CER5</accession>
<organism evidence="3">
    <name type="scientific">bioreactor metagenome</name>
    <dbReference type="NCBI Taxonomy" id="1076179"/>
    <lineage>
        <taxon>unclassified sequences</taxon>
        <taxon>metagenomes</taxon>
        <taxon>ecological metagenomes</taxon>
    </lineage>
</organism>
<dbReference type="EMBL" id="VSSQ01026636">
    <property type="protein sequence ID" value="MPM75456.1"/>
    <property type="molecule type" value="Genomic_DNA"/>
</dbReference>
<dbReference type="GO" id="GO:0016829">
    <property type="term" value="F:lyase activity"/>
    <property type="evidence" value="ECO:0007669"/>
    <property type="project" value="InterPro"/>
</dbReference>
<dbReference type="InterPro" id="IPR005656">
    <property type="entry name" value="MmgE_PrpD"/>
</dbReference>
<dbReference type="SUPFAM" id="SSF103378">
    <property type="entry name" value="2-methylcitrate dehydratase PrpD"/>
    <property type="match status" value="1"/>
</dbReference>
<feature type="domain" description="MmgE/PrpD C-terminal" evidence="2">
    <location>
        <begin position="100"/>
        <end position="256"/>
    </location>
</feature>
<feature type="domain" description="MmgE/PrpD N-terminal" evidence="1">
    <location>
        <begin position="1"/>
        <end position="75"/>
    </location>
</feature>
<name>A0A645CER5_9ZZZZ</name>
<evidence type="ECO:0008006" key="4">
    <source>
        <dbReference type="Google" id="ProtNLM"/>
    </source>
</evidence>
<dbReference type="InterPro" id="IPR045336">
    <property type="entry name" value="MmgE_PrpD_N"/>
</dbReference>
<protein>
    <recommendedName>
        <fullName evidence="4">MmgE/PrpD family protein</fullName>
    </recommendedName>
</protein>
<dbReference type="InterPro" id="IPR045337">
    <property type="entry name" value="MmgE_PrpD_C"/>
</dbReference>
<dbReference type="PANTHER" id="PTHR16943">
    <property type="entry name" value="2-METHYLCITRATE DEHYDRATASE-RELATED"/>
    <property type="match status" value="1"/>
</dbReference>
<dbReference type="Pfam" id="PF03972">
    <property type="entry name" value="MmgE_PrpD_N"/>
    <property type="match status" value="1"/>
</dbReference>
<dbReference type="PANTHER" id="PTHR16943:SF8">
    <property type="entry name" value="2-METHYLCITRATE DEHYDRATASE"/>
    <property type="match status" value="1"/>
</dbReference>
<evidence type="ECO:0000259" key="2">
    <source>
        <dbReference type="Pfam" id="PF19305"/>
    </source>
</evidence>
<comment type="caution">
    <text evidence="3">The sequence shown here is derived from an EMBL/GenBank/DDBJ whole genome shotgun (WGS) entry which is preliminary data.</text>
</comment>
<evidence type="ECO:0000313" key="3">
    <source>
        <dbReference type="EMBL" id="MPM75456.1"/>
    </source>
</evidence>
<evidence type="ECO:0000259" key="1">
    <source>
        <dbReference type="Pfam" id="PF03972"/>
    </source>
</evidence>